<dbReference type="Pfam" id="PF00389">
    <property type="entry name" value="2-Hacid_dh"/>
    <property type="match status" value="1"/>
</dbReference>
<name>A0A5M6CWQ5_9BACT</name>
<dbReference type="CDD" id="cd12183">
    <property type="entry name" value="LDH_like_2"/>
    <property type="match status" value="1"/>
</dbReference>
<dbReference type="Pfam" id="PF02826">
    <property type="entry name" value="2-Hacid_dh_C"/>
    <property type="match status" value="1"/>
</dbReference>
<evidence type="ECO:0000256" key="4">
    <source>
        <dbReference type="RuleBase" id="RU003719"/>
    </source>
</evidence>
<dbReference type="EMBL" id="VWOX01000025">
    <property type="protein sequence ID" value="KAA5538820.1"/>
    <property type="molecule type" value="Genomic_DNA"/>
</dbReference>
<dbReference type="Proteomes" id="UP000324479">
    <property type="component" value="Unassembled WGS sequence"/>
</dbReference>
<dbReference type="InterPro" id="IPR006139">
    <property type="entry name" value="D-isomer_2_OHA_DH_cat_dom"/>
</dbReference>
<comment type="similarity">
    <text evidence="1 4">Belongs to the D-isomer specific 2-hydroxyacid dehydrogenase family.</text>
</comment>
<dbReference type="InterPro" id="IPR058205">
    <property type="entry name" value="D-LDH-like"/>
</dbReference>
<dbReference type="Gene3D" id="3.40.50.720">
    <property type="entry name" value="NAD(P)-binding Rossmann-like Domain"/>
    <property type="match status" value="2"/>
</dbReference>
<evidence type="ECO:0000256" key="3">
    <source>
        <dbReference type="ARBA" id="ARBA00023027"/>
    </source>
</evidence>
<feature type="domain" description="D-isomer specific 2-hydroxyacid dehydrogenase catalytic" evidence="5">
    <location>
        <begin position="5"/>
        <end position="328"/>
    </location>
</feature>
<dbReference type="InterPro" id="IPR006140">
    <property type="entry name" value="D-isomer_DH_NAD-bd"/>
</dbReference>
<proteinExistence type="inferred from homology"/>
<evidence type="ECO:0000259" key="6">
    <source>
        <dbReference type="Pfam" id="PF02826"/>
    </source>
</evidence>
<dbReference type="InterPro" id="IPR029753">
    <property type="entry name" value="D-isomer_DH_CS"/>
</dbReference>
<dbReference type="AlphaFoldDB" id="A0A5M6CWQ5"/>
<dbReference type="PROSITE" id="PS00671">
    <property type="entry name" value="D_2_HYDROXYACID_DH_3"/>
    <property type="match status" value="1"/>
</dbReference>
<keyword evidence="2 4" id="KW-0560">Oxidoreductase</keyword>
<keyword evidence="3" id="KW-0520">NAD</keyword>
<dbReference type="RefSeq" id="WP_150079644.1">
    <property type="nucleotide sequence ID" value="NZ_VWOX01000025.1"/>
</dbReference>
<dbReference type="PANTHER" id="PTHR43026:SF1">
    <property type="entry name" value="2-HYDROXYACID DEHYDROGENASE HOMOLOG 1-RELATED"/>
    <property type="match status" value="1"/>
</dbReference>
<gene>
    <name evidence="7" type="ORF">FYK55_26405</name>
</gene>
<feature type="domain" description="D-isomer specific 2-hydroxyacid dehydrogenase NAD-binding" evidence="6">
    <location>
        <begin position="110"/>
        <end position="297"/>
    </location>
</feature>
<dbReference type="SUPFAM" id="SSF51735">
    <property type="entry name" value="NAD(P)-binding Rossmann-fold domains"/>
    <property type="match status" value="1"/>
</dbReference>
<dbReference type="SUPFAM" id="SSF52283">
    <property type="entry name" value="Formate/glycerate dehydrogenase catalytic domain-like"/>
    <property type="match status" value="1"/>
</dbReference>
<evidence type="ECO:0000256" key="1">
    <source>
        <dbReference type="ARBA" id="ARBA00005854"/>
    </source>
</evidence>
<dbReference type="InterPro" id="IPR036291">
    <property type="entry name" value="NAD(P)-bd_dom_sf"/>
</dbReference>
<organism evidence="7 8">
    <name type="scientific">Roseiconus nitratireducens</name>
    <dbReference type="NCBI Taxonomy" id="2605748"/>
    <lineage>
        <taxon>Bacteria</taxon>
        <taxon>Pseudomonadati</taxon>
        <taxon>Planctomycetota</taxon>
        <taxon>Planctomycetia</taxon>
        <taxon>Pirellulales</taxon>
        <taxon>Pirellulaceae</taxon>
        <taxon>Roseiconus</taxon>
    </lineage>
</organism>
<evidence type="ECO:0000313" key="7">
    <source>
        <dbReference type="EMBL" id="KAA5538820.1"/>
    </source>
</evidence>
<protein>
    <submittedName>
        <fullName evidence="7">2-hydroxyacid dehydrogenase</fullName>
    </submittedName>
</protein>
<keyword evidence="8" id="KW-1185">Reference proteome</keyword>
<evidence type="ECO:0000256" key="2">
    <source>
        <dbReference type="ARBA" id="ARBA00023002"/>
    </source>
</evidence>
<dbReference type="GO" id="GO:0016616">
    <property type="term" value="F:oxidoreductase activity, acting on the CH-OH group of donors, NAD or NADP as acceptor"/>
    <property type="evidence" value="ECO:0007669"/>
    <property type="project" value="InterPro"/>
</dbReference>
<dbReference type="PANTHER" id="PTHR43026">
    <property type="entry name" value="2-HYDROXYACID DEHYDROGENASE HOMOLOG 1-RELATED"/>
    <property type="match status" value="1"/>
</dbReference>
<dbReference type="GO" id="GO:0051287">
    <property type="term" value="F:NAD binding"/>
    <property type="evidence" value="ECO:0007669"/>
    <property type="project" value="InterPro"/>
</dbReference>
<accession>A0A5M6CWQ5</accession>
<comment type="caution">
    <text evidence="7">The sequence shown here is derived from an EMBL/GenBank/DDBJ whole genome shotgun (WGS) entry which is preliminary data.</text>
</comment>
<sequence length="332" mass="36441">MKVAFFSVKSYDESSFEAANREFPHQIRFFETRLTLDTVAVADGCQAVCVFVNDVVDRDVLKALKERGVSIIALRCAGFNNVDLHAASELSMRVVRVPEYSPHAVAEHAVALLLALNRHLHRAYNRVRNGDFRLAGLLGFDLHGRTVGVVGTGKIGCCVCRILQGFGCQVLASDPHQNPECVEMGVRYVSNDELFRQSSVIMLQCPLVPQTHHLIDADAIEKMPWGVMLINTSRGAVIDTGAVIEGLKSGKVGSLGIDVYEEEAALFFEDLSTQVITDDVFARLLTFPNVLITGHQAFFTAEALKTIAEVTLRNLSDLESGEECDNEVTVES</sequence>
<evidence type="ECO:0000259" key="5">
    <source>
        <dbReference type="Pfam" id="PF00389"/>
    </source>
</evidence>
<reference evidence="7 8" key="1">
    <citation type="submission" date="2019-08" db="EMBL/GenBank/DDBJ databases">
        <authorList>
            <person name="Dhanesh K."/>
            <person name="Kumar G."/>
            <person name="Sasikala C."/>
            <person name="Venkata Ramana C."/>
        </authorList>
    </citation>
    <scope>NUCLEOTIDE SEQUENCE [LARGE SCALE GENOMIC DNA]</scope>
    <source>
        <strain evidence="7 8">JC645</strain>
    </source>
</reference>
<evidence type="ECO:0000313" key="8">
    <source>
        <dbReference type="Proteomes" id="UP000324479"/>
    </source>
</evidence>